<dbReference type="EMBL" id="NHYD01000994">
    <property type="protein sequence ID" value="PPQ92669.1"/>
    <property type="molecule type" value="Genomic_DNA"/>
</dbReference>
<evidence type="ECO:0000256" key="1">
    <source>
        <dbReference type="SAM" id="Coils"/>
    </source>
</evidence>
<feature type="compositionally biased region" description="Low complexity" evidence="2">
    <location>
        <begin position="582"/>
        <end position="604"/>
    </location>
</feature>
<dbReference type="Pfam" id="PF08317">
    <property type="entry name" value="Spc7"/>
    <property type="match status" value="1"/>
</dbReference>
<dbReference type="FunCoup" id="A0A409XPG2">
    <property type="interactions" value="56"/>
</dbReference>
<keyword evidence="5" id="KW-1185">Reference proteome</keyword>
<feature type="coiled-coil region" evidence="1">
    <location>
        <begin position="936"/>
        <end position="1030"/>
    </location>
</feature>
<evidence type="ECO:0000259" key="3">
    <source>
        <dbReference type="SMART" id="SM00787"/>
    </source>
</evidence>
<dbReference type="OrthoDB" id="5592879at2759"/>
<feature type="compositionally biased region" description="Low complexity" evidence="2">
    <location>
        <begin position="127"/>
        <end position="138"/>
    </location>
</feature>
<feature type="domain" description="Spc7 kinetochore protein" evidence="3">
    <location>
        <begin position="767"/>
        <end position="1081"/>
    </location>
</feature>
<feature type="compositionally biased region" description="Polar residues" evidence="2">
    <location>
        <begin position="344"/>
        <end position="357"/>
    </location>
</feature>
<feature type="region of interest" description="Disordered" evidence="2">
    <location>
        <begin position="722"/>
        <end position="741"/>
    </location>
</feature>
<comment type="caution">
    <text evidence="4">The sequence shown here is derived from an EMBL/GenBank/DDBJ whole genome shotgun (WGS) entry which is preliminary data.</text>
</comment>
<dbReference type="InterPro" id="IPR040850">
    <property type="entry name" value="Knl1_RWD_C"/>
</dbReference>
<dbReference type="GO" id="GO:0034501">
    <property type="term" value="P:protein localization to kinetochore"/>
    <property type="evidence" value="ECO:0007669"/>
    <property type="project" value="TreeGrafter"/>
</dbReference>
<dbReference type="GO" id="GO:0007094">
    <property type="term" value="P:mitotic spindle assembly checkpoint signaling"/>
    <property type="evidence" value="ECO:0007669"/>
    <property type="project" value="TreeGrafter"/>
</dbReference>
<feature type="compositionally biased region" description="Low complexity" evidence="2">
    <location>
        <begin position="237"/>
        <end position="247"/>
    </location>
</feature>
<sequence>MAPKKVSPNRRRSIAVPNQNQPSLVPKGRRRAHSIVPGAALSPMAKARRSLAPRKSILKASINTLNVDLSSQPTSQPTPSAGDDSNTTRSMDITQDYTALVRDNTTRKSLGRRVSFAAHSHVRMFETNNTNGSSTPSSDPISPEPPQPQSLSNENDYPGQSSRRRRSSVRYSLAESEDMDLTSIAPGGMVARGSAILDEEFDYDDDDEYDDADMDVTEAIRGDFARKRSLSIGGRRPLSQLQSPSQQHLNEADESRSDNGNESFQSGGISEQSEQSMAMEFTIPLGQSLKPADQDQAWLALKQMTHSGNDPSEPELSSDDGMTQEAVDMNLDDAMERLRRARQSLPSSHQTESQTNEGQDDTFTSTEDSFDDPEDGNKTLNLSVVLGRVSLGPNSRMSLGYQESNMDESEIYGNIASSTPRPSFAPQPPSSPDKAPKPTTQPSVFQPPREAPTSRASIANIAPTPKPSVAFSFTPRAQSPTKSIDTSKTKPKSTFSAAFAPPVARKSPKKAAASPGPPIKRSRPSHQDDVETDDDQPSPAKRQAFSRKLSDIANQPKDNSLDLHSSSAPKAAAPTPRPFSPSKKAPFSATTASAPEATSRPSSALRRPSGYFAKRKSLAVGFNSASTDNKAATIDNSSTHKKPGYARASMGSAPPDAWTRFNKESGLGTLNQPGASKSGAEEKGPNASVQEAERQINVMPSPTRSSPAPAQSVYFAEPIVEPRESSPEPQKVTSTIEHDPETEDLSGKMEIDKDATQHWREGVQQIEYEEDEEEVPSISVTQFFAMTGVKFMDELTAPRRSIHPSQQPIRQPRNITDIPLAEYVTAMAIDIPQLDLYSRVSKDLEGWMEKSKIVFAQAEEEAAKVTPELFVEYARADEEGQAELLQQLNLIRTHTRFLARSDWYEWKLQWVEGLRVTAEGAFTSLENDARALEEPKKAMADIIPALEKEYEELMRELEQEQLEVAEIEDSDQDYLNELKATIAEQNIEIEALKAELAEGNDEIRWFQERLEEIEAQKRENKNTISTAERILRMKQTSTRSEVFRLKSELEALEDLHMCRITKVNTNLFEYVYSSLFQISIPCKNFVPIVTKVNITRHGKPETRYKDDYPHLSSFLLTCAKRLITQGDSMTVREIVQRLGDYWSSCARLRLQLTLLNVKYPLDISVYLPSGDSAPPNFKATAMIMFPSIKAKAFISFLFSFNTLSRWPMSIDSLDCEVDVAYGTIDRSAILTAVSSRLSQASPTDNYACLLDACIEAQDVYH</sequence>
<dbReference type="AlphaFoldDB" id="A0A409XPG2"/>
<feature type="region of interest" description="Disordered" evidence="2">
    <location>
        <begin position="1"/>
        <end position="46"/>
    </location>
</feature>
<name>A0A409XPG2_PSICY</name>
<evidence type="ECO:0000256" key="2">
    <source>
        <dbReference type="SAM" id="MobiDB-lite"/>
    </source>
</evidence>
<dbReference type="InterPro" id="IPR033338">
    <property type="entry name" value="Spc105/Spc7"/>
</dbReference>
<evidence type="ECO:0000313" key="5">
    <source>
        <dbReference type="Proteomes" id="UP000283269"/>
    </source>
</evidence>
<feature type="region of interest" description="Disordered" evidence="2">
    <location>
        <begin position="121"/>
        <end position="176"/>
    </location>
</feature>
<feature type="region of interest" description="Disordered" evidence="2">
    <location>
        <begin position="68"/>
        <end position="100"/>
    </location>
</feature>
<dbReference type="GO" id="GO:1990758">
    <property type="term" value="P:mitotic sister chromatid biorientation"/>
    <property type="evidence" value="ECO:0007669"/>
    <property type="project" value="TreeGrafter"/>
</dbReference>
<feature type="compositionally biased region" description="Polar residues" evidence="2">
    <location>
        <begin position="149"/>
        <end position="160"/>
    </location>
</feature>
<dbReference type="GO" id="GO:0000776">
    <property type="term" value="C:kinetochore"/>
    <property type="evidence" value="ECO:0007669"/>
    <property type="project" value="TreeGrafter"/>
</dbReference>
<evidence type="ECO:0000313" key="4">
    <source>
        <dbReference type="EMBL" id="PPQ92669.1"/>
    </source>
</evidence>
<feature type="compositionally biased region" description="Polar residues" evidence="2">
    <location>
        <begin position="624"/>
        <end position="637"/>
    </location>
</feature>
<gene>
    <name evidence="4" type="ORF">CVT25_013976</name>
</gene>
<dbReference type="STRING" id="93625.A0A409XPG2"/>
<dbReference type="InParanoid" id="A0A409XPG2"/>
<reference evidence="4 5" key="1">
    <citation type="journal article" date="2018" name="Evol. Lett.">
        <title>Horizontal gene cluster transfer increased hallucinogenic mushroom diversity.</title>
        <authorList>
            <person name="Reynolds H.T."/>
            <person name="Vijayakumar V."/>
            <person name="Gluck-Thaler E."/>
            <person name="Korotkin H.B."/>
            <person name="Matheny P.B."/>
            <person name="Slot J.C."/>
        </authorList>
    </citation>
    <scope>NUCLEOTIDE SEQUENCE [LARGE SCALE GENOMIC DNA]</scope>
    <source>
        <strain evidence="4 5">2631</strain>
    </source>
</reference>
<accession>A0A409XPG2</accession>
<feature type="compositionally biased region" description="Polar residues" evidence="2">
    <location>
        <begin position="475"/>
        <end position="496"/>
    </location>
</feature>
<feature type="compositionally biased region" description="Polar residues" evidence="2">
    <location>
        <begin position="698"/>
        <end position="709"/>
    </location>
</feature>
<dbReference type="Proteomes" id="UP000283269">
    <property type="component" value="Unassembled WGS sequence"/>
</dbReference>
<feature type="region of interest" description="Disordered" evidence="2">
    <location>
        <begin position="305"/>
        <end position="610"/>
    </location>
</feature>
<feature type="region of interest" description="Disordered" evidence="2">
    <location>
        <begin position="231"/>
        <end position="276"/>
    </location>
</feature>
<dbReference type="SMART" id="SM00787">
    <property type="entry name" value="Spc7"/>
    <property type="match status" value="1"/>
</dbReference>
<organism evidence="4 5">
    <name type="scientific">Psilocybe cyanescens</name>
    <dbReference type="NCBI Taxonomy" id="93625"/>
    <lineage>
        <taxon>Eukaryota</taxon>
        <taxon>Fungi</taxon>
        <taxon>Dikarya</taxon>
        <taxon>Basidiomycota</taxon>
        <taxon>Agaricomycotina</taxon>
        <taxon>Agaricomycetes</taxon>
        <taxon>Agaricomycetidae</taxon>
        <taxon>Agaricales</taxon>
        <taxon>Agaricineae</taxon>
        <taxon>Strophariaceae</taxon>
        <taxon>Psilocybe</taxon>
    </lineage>
</organism>
<feature type="compositionally biased region" description="Low complexity" evidence="2">
    <location>
        <begin position="70"/>
        <end position="80"/>
    </location>
</feature>
<proteinExistence type="predicted"/>
<protein>
    <recommendedName>
        <fullName evidence="3">Spc7 kinetochore protein domain-containing protein</fullName>
    </recommendedName>
</protein>
<feature type="compositionally biased region" description="Low complexity" evidence="2">
    <location>
        <begin position="565"/>
        <end position="574"/>
    </location>
</feature>
<feature type="compositionally biased region" description="Low complexity" evidence="2">
    <location>
        <begin position="500"/>
        <end position="514"/>
    </location>
</feature>
<feature type="compositionally biased region" description="Polar residues" evidence="2">
    <location>
        <begin position="552"/>
        <end position="564"/>
    </location>
</feature>
<feature type="compositionally biased region" description="Low complexity" evidence="2">
    <location>
        <begin position="262"/>
        <end position="276"/>
    </location>
</feature>
<feature type="compositionally biased region" description="Polar residues" evidence="2">
    <location>
        <begin position="83"/>
        <end position="97"/>
    </location>
</feature>
<feature type="region of interest" description="Disordered" evidence="2">
    <location>
        <begin position="624"/>
        <end position="709"/>
    </location>
</feature>
<dbReference type="Pfam" id="PF18210">
    <property type="entry name" value="Knl1_RWD_C"/>
    <property type="match status" value="1"/>
</dbReference>
<dbReference type="PANTHER" id="PTHR28260:SF1">
    <property type="entry name" value="SPINDLE POLE BODY COMPONENT SPC105"/>
    <property type="match status" value="1"/>
</dbReference>
<feature type="compositionally biased region" description="Basic and acidic residues" evidence="2">
    <location>
        <begin position="250"/>
        <end position="259"/>
    </location>
</feature>
<feature type="compositionally biased region" description="Polar residues" evidence="2">
    <location>
        <begin position="392"/>
        <end position="404"/>
    </location>
</feature>
<dbReference type="InterPro" id="IPR013253">
    <property type="entry name" value="Spc7_domain"/>
</dbReference>
<keyword evidence="1" id="KW-0175">Coiled coil</keyword>
<dbReference type="PANTHER" id="PTHR28260">
    <property type="entry name" value="SPINDLE POLE BODY COMPONENT SPC105"/>
    <property type="match status" value="1"/>
</dbReference>